<protein>
    <submittedName>
        <fullName evidence="2">Uncharacterized protein</fullName>
    </submittedName>
</protein>
<evidence type="ECO:0000313" key="2">
    <source>
        <dbReference type="EMBL" id="KAI7798602.1"/>
    </source>
</evidence>
<feature type="region of interest" description="Disordered" evidence="1">
    <location>
        <begin position="40"/>
        <end position="79"/>
    </location>
</feature>
<proteinExistence type="predicted"/>
<dbReference type="EMBL" id="JAFHDT010000016">
    <property type="protein sequence ID" value="KAI7798602.1"/>
    <property type="molecule type" value="Genomic_DNA"/>
</dbReference>
<sequence length="79" mass="8939">MTLKDVLSPSCQAPRRDLVDVTGRSGSEVHEASSRREIYIPPQAGNGKVPRVQEKEEEEPRDVEAEPVKEEIKEREILN</sequence>
<feature type="compositionally biased region" description="Basic and acidic residues" evidence="1">
    <location>
        <begin position="62"/>
        <end position="79"/>
    </location>
</feature>
<organism evidence="2 3">
    <name type="scientific">Triplophysa rosa</name>
    <name type="common">Cave loach</name>
    <dbReference type="NCBI Taxonomy" id="992332"/>
    <lineage>
        <taxon>Eukaryota</taxon>
        <taxon>Metazoa</taxon>
        <taxon>Chordata</taxon>
        <taxon>Craniata</taxon>
        <taxon>Vertebrata</taxon>
        <taxon>Euteleostomi</taxon>
        <taxon>Actinopterygii</taxon>
        <taxon>Neopterygii</taxon>
        <taxon>Teleostei</taxon>
        <taxon>Ostariophysi</taxon>
        <taxon>Cypriniformes</taxon>
        <taxon>Nemacheilidae</taxon>
        <taxon>Triplophysa</taxon>
    </lineage>
</organism>
<dbReference type="AlphaFoldDB" id="A0A9W7WEQ6"/>
<gene>
    <name evidence="2" type="ORF">IRJ41_008843</name>
</gene>
<reference evidence="2" key="1">
    <citation type="submission" date="2021-02" db="EMBL/GenBank/DDBJ databases">
        <title>Comparative genomics reveals that relaxation of natural selection precedes convergent phenotypic evolution of cavefish.</title>
        <authorList>
            <person name="Peng Z."/>
        </authorList>
    </citation>
    <scope>NUCLEOTIDE SEQUENCE</scope>
    <source>
        <tissue evidence="2">Muscle</tissue>
    </source>
</reference>
<keyword evidence="3" id="KW-1185">Reference proteome</keyword>
<name>A0A9W7WEQ6_TRIRA</name>
<comment type="caution">
    <text evidence="2">The sequence shown here is derived from an EMBL/GenBank/DDBJ whole genome shotgun (WGS) entry which is preliminary data.</text>
</comment>
<evidence type="ECO:0000313" key="3">
    <source>
        <dbReference type="Proteomes" id="UP001059041"/>
    </source>
</evidence>
<evidence type="ECO:0000256" key="1">
    <source>
        <dbReference type="SAM" id="MobiDB-lite"/>
    </source>
</evidence>
<dbReference type="Proteomes" id="UP001059041">
    <property type="component" value="Linkage Group LG16"/>
</dbReference>
<accession>A0A9W7WEQ6</accession>